<keyword evidence="2" id="KW-1185">Reference proteome</keyword>
<comment type="caution">
    <text evidence="1">The sequence shown here is derived from an EMBL/GenBank/DDBJ whole genome shotgun (WGS) entry which is preliminary data.</text>
</comment>
<sequence>MVDSHNVKITKDQTREPHYKVKNNILGADVSIEELKIKNELEIEIERYLEEEIKESIYHLALKLHQIYQQRKERKNKEASKSKALSEVNISIRIEGGTNIEIKDINKEVAERGYSRSTSRPKNVKVANAFRNNKFDWVKNLGGGPRPVSVNMLSCRLKSKNRILSTDPNVFSKCNKVVSASGKKTWQGKRSVSVEKKLQLGWRV</sequence>
<evidence type="ECO:0000313" key="2">
    <source>
        <dbReference type="Proteomes" id="UP001497480"/>
    </source>
</evidence>
<evidence type="ECO:0000313" key="1">
    <source>
        <dbReference type="EMBL" id="CAL0314105.1"/>
    </source>
</evidence>
<dbReference type="EMBL" id="CAXHTB010000010">
    <property type="protein sequence ID" value="CAL0314105.1"/>
    <property type="molecule type" value="Genomic_DNA"/>
</dbReference>
<accession>A0AAV1WXH7</accession>
<gene>
    <name evidence="1" type="ORF">LLUT_LOCUS15165</name>
</gene>
<organism evidence="1 2">
    <name type="scientific">Lupinus luteus</name>
    <name type="common">European yellow lupine</name>
    <dbReference type="NCBI Taxonomy" id="3873"/>
    <lineage>
        <taxon>Eukaryota</taxon>
        <taxon>Viridiplantae</taxon>
        <taxon>Streptophyta</taxon>
        <taxon>Embryophyta</taxon>
        <taxon>Tracheophyta</taxon>
        <taxon>Spermatophyta</taxon>
        <taxon>Magnoliopsida</taxon>
        <taxon>eudicotyledons</taxon>
        <taxon>Gunneridae</taxon>
        <taxon>Pentapetalae</taxon>
        <taxon>rosids</taxon>
        <taxon>fabids</taxon>
        <taxon>Fabales</taxon>
        <taxon>Fabaceae</taxon>
        <taxon>Papilionoideae</taxon>
        <taxon>50 kb inversion clade</taxon>
        <taxon>genistoids sensu lato</taxon>
        <taxon>core genistoids</taxon>
        <taxon>Genisteae</taxon>
        <taxon>Lupinus</taxon>
    </lineage>
</organism>
<protein>
    <submittedName>
        <fullName evidence="1">Uncharacterized protein</fullName>
    </submittedName>
</protein>
<dbReference type="AlphaFoldDB" id="A0AAV1WXH7"/>
<proteinExistence type="predicted"/>
<dbReference type="Proteomes" id="UP001497480">
    <property type="component" value="Unassembled WGS sequence"/>
</dbReference>
<reference evidence="1 2" key="1">
    <citation type="submission" date="2024-03" db="EMBL/GenBank/DDBJ databases">
        <authorList>
            <person name="Martinez-Hernandez J."/>
        </authorList>
    </citation>
    <scope>NUCLEOTIDE SEQUENCE [LARGE SCALE GENOMIC DNA]</scope>
</reference>
<name>A0AAV1WXH7_LUPLU</name>